<dbReference type="HOGENOM" id="CLU_3106834_0_0_1"/>
<evidence type="ECO:0000313" key="1">
    <source>
        <dbReference type="EMBL" id="CBX94233.1"/>
    </source>
</evidence>
<reference evidence="2" key="1">
    <citation type="journal article" date="2011" name="Nat. Commun.">
        <title>Effector diversification within compartments of the Leptosphaeria maculans genome affected by Repeat-Induced Point mutations.</title>
        <authorList>
            <person name="Rouxel T."/>
            <person name="Grandaubert J."/>
            <person name="Hane J.K."/>
            <person name="Hoede C."/>
            <person name="van de Wouw A.P."/>
            <person name="Couloux A."/>
            <person name="Dominguez V."/>
            <person name="Anthouard V."/>
            <person name="Bally P."/>
            <person name="Bourras S."/>
            <person name="Cozijnsen A.J."/>
            <person name="Ciuffetti L.M."/>
            <person name="Degrave A."/>
            <person name="Dilmaghani A."/>
            <person name="Duret L."/>
            <person name="Fudal I."/>
            <person name="Goodwin S.B."/>
            <person name="Gout L."/>
            <person name="Glaser N."/>
            <person name="Linglin J."/>
            <person name="Kema G.H.J."/>
            <person name="Lapalu N."/>
            <person name="Lawrence C.B."/>
            <person name="May K."/>
            <person name="Meyer M."/>
            <person name="Ollivier B."/>
            <person name="Poulain J."/>
            <person name="Schoch C.L."/>
            <person name="Simon A."/>
            <person name="Spatafora J.W."/>
            <person name="Stachowiak A."/>
            <person name="Turgeon B.G."/>
            <person name="Tyler B.M."/>
            <person name="Vincent D."/>
            <person name="Weissenbach J."/>
            <person name="Amselem J."/>
            <person name="Quesneville H."/>
            <person name="Oliver R.P."/>
            <person name="Wincker P."/>
            <person name="Balesdent M.-H."/>
            <person name="Howlett B.J."/>
        </authorList>
    </citation>
    <scope>NUCLEOTIDE SEQUENCE [LARGE SCALE GENOMIC DNA]</scope>
    <source>
        <strain evidence="2">JN3 / isolate v23.1.3 / race Av1-4-5-6-7-8</strain>
    </source>
</reference>
<organism evidence="2">
    <name type="scientific">Leptosphaeria maculans (strain JN3 / isolate v23.1.3 / race Av1-4-5-6-7-8)</name>
    <name type="common">Blackleg fungus</name>
    <name type="synonym">Phoma lingam</name>
    <dbReference type="NCBI Taxonomy" id="985895"/>
    <lineage>
        <taxon>Eukaryota</taxon>
        <taxon>Fungi</taxon>
        <taxon>Dikarya</taxon>
        <taxon>Ascomycota</taxon>
        <taxon>Pezizomycotina</taxon>
        <taxon>Dothideomycetes</taxon>
        <taxon>Pleosporomycetidae</taxon>
        <taxon>Pleosporales</taxon>
        <taxon>Pleosporineae</taxon>
        <taxon>Leptosphaeriaceae</taxon>
        <taxon>Plenodomus</taxon>
        <taxon>Plenodomus lingam/Leptosphaeria maculans species complex</taxon>
    </lineage>
</organism>
<gene>
    <name evidence="1" type="ORF">LEMA_uP122120.1</name>
</gene>
<name>E4ZS53_LEPMJ</name>
<evidence type="ECO:0000313" key="2">
    <source>
        <dbReference type="Proteomes" id="UP000002668"/>
    </source>
</evidence>
<accession>E4ZS53</accession>
<dbReference type="VEuPathDB" id="FungiDB:LEMA_uP122120.1"/>
<dbReference type="InParanoid" id="E4ZS53"/>
<dbReference type="EMBL" id="FP929121">
    <property type="protein sequence ID" value="CBX94233.1"/>
    <property type="molecule type" value="Genomic_DNA"/>
</dbReference>
<dbReference type="AlphaFoldDB" id="E4ZS53"/>
<dbReference type="Proteomes" id="UP000002668">
    <property type="component" value="Genome"/>
</dbReference>
<keyword evidence="2" id="KW-1185">Reference proteome</keyword>
<protein>
    <submittedName>
        <fullName evidence="1">Predicted protein</fullName>
    </submittedName>
</protein>
<sequence length="51" mass="6147">MLPYIQKVPSVRCMTHFACAFQKKQATLIYIKVRLEKVYAELYMFQMSRSR</sequence>
<proteinExistence type="predicted"/>